<keyword evidence="2" id="KW-1133">Transmembrane helix</keyword>
<feature type="compositionally biased region" description="Basic and acidic residues" evidence="1">
    <location>
        <begin position="1"/>
        <end position="10"/>
    </location>
</feature>
<keyword evidence="2" id="KW-0472">Membrane</keyword>
<proteinExistence type="predicted"/>
<gene>
    <name evidence="4" type="ORF">KUTeg_018784</name>
</gene>
<keyword evidence="2" id="KW-0812">Transmembrane</keyword>
<dbReference type="PANTHER" id="PTHR46599">
    <property type="entry name" value="PIGGYBAC TRANSPOSABLE ELEMENT-DERIVED PROTEIN 4"/>
    <property type="match status" value="1"/>
</dbReference>
<feature type="region of interest" description="Disordered" evidence="1">
    <location>
        <begin position="1"/>
        <end position="44"/>
    </location>
</feature>
<dbReference type="Pfam" id="PF13843">
    <property type="entry name" value="DDE_Tnp_1_7"/>
    <property type="match status" value="1"/>
</dbReference>
<feature type="transmembrane region" description="Helical" evidence="2">
    <location>
        <begin position="84"/>
        <end position="101"/>
    </location>
</feature>
<reference evidence="4 5" key="1">
    <citation type="submission" date="2022-12" db="EMBL/GenBank/DDBJ databases">
        <title>Chromosome-level genome of Tegillarca granosa.</title>
        <authorList>
            <person name="Kim J."/>
        </authorList>
    </citation>
    <scope>NUCLEOTIDE SEQUENCE [LARGE SCALE GENOMIC DNA]</scope>
    <source>
        <strain evidence="4">Teg-2019</strain>
        <tissue evidence="4">Adductor muscle</tissue>
    </source>
</reference>
<organism evidence="4 5">
    <name type="scientific">Tegillarca granosa</name>
    <name type="common">Malaysian cockle</name>
    <name type="synonym">Anadara granosa</name>
    <dbReference type="NCBI Taxonomy" id="220873"/>
    <lineage>
        <taxon>Eukaryota</taxon>
        <taxon>Metazoa</taxon>
        <taxon>Spiralia</taxon>
        <taxon>Lophotrochozoa</taxon>
        <taxon>Mollusca</taxon>
        <taxon>Bivalvia</taxon>
        <taxon>Autobranchia</taxon>
        <taxon>Pteriomorphia</taxon>
        <taxon>Arcoida</taxon>
        <taxon>Arcoidea</taxon>
        <taxon>Arcidae</taxon>
        <taxon>Tegillarca</taxon>
    </lineage>
</organism>
<accession>A0ABQ9EG99</accession>
<feature type="domain" description="PiggyBac transposable element-derived protein" evidence="3">
    <location>
        <begin position="86"/>
        <end position="152"/>
    </location>
</feature>
<evidence type="ECO:0000256" key="2">
    <source>
        <dbReference type="SAM" id="Phobius"/>
    </source>
</evidence>
<dbReference type="EMBL" id="JARBDR010000915">
    <property type="protein sequence ID" value="KAJ8303674.1"/>
    <property type="molecule type" value="Genomic_DNA"/>
</dbReference>
<evidence type="ECO:0000313" key="5">
    <source>
        <dbReference type="Proteomes" id="UP001217089"/>
    </source>
</evidence>
<dbReference type="PANTHER" id="PTHR46599:SF2">
    <property type="entry name" value="PIGGYBAC TRANSPOSABLE ELEMENT-DERIVED PROTEIN 4-LIKE"/>
    <property type="match status" value="1"/>
</dbReference>
<evidence type="ECO:0000259" key="3">
    <source>
        <dbReference type="Pfam" id="PF13843"/>
    </source>
</evidence>
<evidence type="ECO:0000256" key="1">
    <source>
        <dbReference type="SAM" id="MobiDB-lite"/>
    </source>
</evidence>
<name>A0ABQ9EG99_TEGGR</name>
<protein>
    <recommendedName>
        <fullName evidence="3">PiggyBac transposable element-derived protein domain-containing protein</fullName>
    </recommendedName>
</protein>
<keyword evidence="5" id="KW-1185">Reference proteome</keyword>
<dbReference type="Proteomes" id="UP001217089">
    <property type="component" value="Unassembled WGS sequence"/>
</dbReference>
<dbReference type="InterPro" id="IPR029526">
    <property type="entry name" value="PGBD"/>
</dbReference>
<comment type="caution">
    <text evidence="4">The sequence shown here is derived from an EMBL/GenBank/DDBJ whole genome shotgun (WGS) entry which is preliminary data.</text>
</comment>
<sequence>MASNSDRDSDSSSDFDLTDSDSDHSFDSDTDDDDQLTESSIGTLDSQATNIDEEFWRDDLEDVHIDRFEQPQGPRHTLDRDSPVLSYFLLVFPISIFLHLVDQTNLYAQQCGAEIWNPTTLDEMRAFIGLQIIIGINQLPRYTMHWSSNKFIVLLSGFSNM</sequence>
<feature type="compositionally biased region" description="Acidic residues" evidence="1">
    <location>
        <begin position="11"/>
        <end position="20"/>
    </location>
</feature>
<evidence type="ECO:0000313" key="4">
    <source>
        <dbReference type="EMBL" id="KAJ8303674.1"/>
    </source>
</evidence>